<keyword evidence="1" id="KW-0812">Transmembrane</keyword>
<evidence type="ECO:0000313" key="2">
    <source>
        <dbReference type="EMBL" id="XCJ17038.1"/>
    </source>
</evidence>
<feature type="transmembrane region" description="Helical" evidence="1">
    <location>
        <begin position="314"/>
        <end position="335"/>
    </location>
</feature>
<protein>
    <recommendedName>
        <fullName evidence="3">Citrate transporter</fullName>
    </recommendedName>
</protein>
<dbReference type="EMBL" id="CP159510">
    <property type="protein sequence ID" value="XCJ17038.1"/>
    <property type="molecule type" value="Genomic_DNA"/>
</dbReference>
<feature type="transmembrane region" description="Helical" evidence="1">
    <location>
        <begin position="439"/>
        <end position="457"/>
    </location>
</feature>
<feature type="transmembrane region" description="Helical" evidence="1">
    <location>
        <begin position="249"/>
        <end position="266"/>
    </location>
</feature>
<name>A0AAU8IFS1_9BACL</name>
<gene>
    <name evidence="2" type="ORF">ABNN70_00325</name>
</gene>
<dbReference type="AlphaFoldDB" id="A0AAU8IFS1"/>
<keyword evidence="1" id="KW-0472">Membrane</keyword>
<accession>A0AAU8IFS1</accession>
<feature type="transmembrane region" description="Helical" evidence="1">
    <location>
        <begin position="49"/>
        <end position="68"/>
    </location>
</feature>
<feature type="transmembrane region" description="Helical" evidence="1">
    <location>
        <begin position="390"/>
        <end position="411"/>
    </location>
</feature>
<organism evidence="2">
    <name type="scientific">Sporolactobacillus sp. Y61</name>
    <dbReference type="NCBI Taxonomy" id="3160863"/>
    <lineage>
        <taxon>Bacteria</taxon>
        <taxon>Bacillati</taxon>
        <taxon>Bacillota</taxon>
        <taxon>Bacilli</taxon>
        <taxon>Bacillales</taxon>
        <taxon>Sporolactobacillaceae</taxon>
        <taxon>Sporolactobacillus</taxon>
    </lineage>
</organism>
<feature type="transmembrane region" description="Helical" evidence="1">
    <location>
        <begin position="120"/>
        <end position="140"/>
    </location>
</feature>
<reference evidence="2" key="1">
    <citation type="submission" date="2024-06" db="EMBL/GenBank/DDBJ databases">
        <authorList>
            <person name="Fan A."/>
            <person name="Zhang F.Y."/>
            <person name="Zhang L."/>
        </authorList>
    </citation>
    <scope>NUCLEOTIDE SEQUENCE</scope>
    <source>
        <strain evidence="2">Y61</strain>
    </source>
</reference>
<feature type="transmembrane region" description="Helical" evidence="1">
    <location>
        <begin position="272"/>
        <end position="293"/>
    </location>
</feature>
<proteinExistence type="predicted"/>
<evidence type="ECO:0008006" key="3">
    <source>
        <dbReference type="Google" id="ProtNLM"/>
    </source>
</evidence>
<feature type="transmembrane region" description="Helical" evidence="1">
    <location>
        <begin position="355"/>
        <end position="383"/>
    </location>
</feature>
<evidence type="ECO:0000256" key="1">
    <source>
        <dbReference type="SAM" id="Phobius"/>
    </source>
</evidence>
<dbReference type="RefSeq" id="WP_353948356.1">
    <property type="nucleotide sequence ID" value="NZ_CP159510.1"/>
</dbReference>
<sequence>MNRFLYLAAMLSYIAATLLPASDFPDTAVSVLCLLAVLTSLPAVRGPVLFFGLGFLAGGILLLARSGITPAAYVTSFGDMIQMVTLFAFIPILTFPVRFGDYAEQIRHLVRKRLRGTNSLYLLTSAAAYLFSSFMNLAALPLTYDTIARSAGDYPIGKKKRFLTRAITHSYAMPLVWSPLTPIVGTVLDLTGTEYAPVLPYLIGLSAAGLTLDWLTAGLILRRAESGPVRNTRTEVAAARALRDRPYRLIHIPVALIILNGLIILLDQWLKQSFLFLVTLLVLPFSGIWCLLIRRGALFFPAVRHHFNTWLPKMVHPFFIFLSAGFFITTLHVSGADATLTEWVAIVIRRTDLRVFLVVLPLIPFALAFLGLHPAVSLALIAGSVHSGSFFHTPVVITVAMLGSAVPAFLMGPYNATLSMMSGIVNEKPFTLSKWNFSFTWRYLVMLTVMIQLLYTLL</sequence>
<feature type="transmembrane region" description="Helical" evidence="1">
    <location>
        <begin position="80"/>
        <end position="99"/>
    </location>
</feature>
<feature type="transmembrane region" description="Helical" evidence="1">
    <location>
        <begin position="198"/>
        <end position="221"/>
    </location>
</feature>
<keyword evidence="1" id="KW-1133">Transmembrane helix</keyword>